<organism evidence="1 2">
    <name type="scientific">Chaenocephalus aceratus</name>
    <name type="common">Blackfin icefish</name>
    <name type="synonym">Chaenichthys aceratus</name>
    <dbReference type="NCBI Taxonomy" id="36190"/>
    <lineage>
        <taxon>Eukaryota</taxon>
        <taxon>Metazoa</taxon>
        <taxon>Chordata</taxon>
        <taxon>Craniata</taxon>
        <taxon>Vertebrata</taxon>
        <taxon>Euteleostomi</taxon>
        <taxon>Actinopterygii</taxon>
        <taxon>Neopterygii</taxon>
        <taxon>Teleostei</taxon>
        <taxon>Neoteleostei</taxon>
        <taxon>Acanthomorphata</taxon>
        <taxon>Eupercaria</taxon>
        <taxon>Perciformes</taxon>
        <taxon>Notothenioidei</taxon>
        <taxon>Channichthyidae</taxon>
        <taxon>Chaenocephalus</taxon>
    </lineage>
</organism>
<feature type="non-terminal residue" evidence="1">
    <location>
        <position position="88"/>
    </location>
</feature>
<accession>A0ACB9WZC3</accession>
<proteinExistence type="predicted"/>
<comment type="caution">
    <text evidence="1">The sequence shown here is derived from an EMBL/GenBank/DDBJ whole genome shotgun (WGS) entry which is preliminary data.</text>
</comment>
<keyword evidence="2" id="KW-1185">Reference proteome</keyword>
<reference evidence="1" key="1">
    <citation type="submission" date="2022-05" db="EMBL/GenBank/DDBJ databases">
        <title>Chromosome-level genome of Chaenocephalus aceratus.</title>
        <authorList>
            <person name="Park H."/>
        </authorList>
    </citation>
    <scope>NUCLEOTIDE SEQUENCE</scope>
    <source>
        <strain evidence="1">KU_202001</strain>
    </source>
</reference>
<dbReference type="Proteomes" id="UP001057452">
    <property type="component" value="Chromosome 10"/>
</dbReference>
<name>A0ACB9WZC3_CHAAC</name>
<evidence type="ECO:0000313" key="1">
    <source>
        <dbReference type="EMBL" id="KAI4818846.1"/>
    </source>
</evidence>
<protein>
    <submittedName>
        <fullName evidence="1">Uncharacterized protein</fullName>
    </submittedName>
</protein>
<dbReference type="EMBL" id="CM043794">
    <property type="protein sequence ID" value="KAI4818846.1"/>
    <property type="molecule type" value="Genomic_DNA"/>
</dbReference>
<sequence length="88" mass="9721">MFHHGNTKKCFTIESLVGRGTSSSSLYGSSGPDMGLLHPDSHTQSPGGGLPLHPLQIPPQSFFGTGQHRELGFYPWVLRSRYLGHRFQ</sequence>
<evidence type="ECO:0000313" key="2">
    <source>
        <dbReference type="Proteomes" id="UP001057452"/>
    </source>
</evidence>
<gene>
    <name evidence="1" type="ORF">KUCAC02_004143</name>
</gene>